<name>A0A0F7UKZ2_NEOCL</name>
<evidence type="ECO:0000256" key="1">
    <source>
        <dbReference type="ARBA" id="ARBA00001966"/>
    </source>
</evidence>
<dbReference type="HAMAP" id="MF_00191">
    <property type="entry name" value="IspH"/>
    <property type="match status" value="1"/>
</dbReference>
<feature type="region of interest" description="Disordered" evidence="8">
    <location>
        <begin position="664"/>
        <end position="692"/>
    </location>
</feature>
<feature type="region of interest" description="Disordered" evidence="8">
    <location>
        <begin position="82"/>
        <end position="101"/>
    </location>
</feature>
<keyword evidence="2" id="KW-0004">4Fe-4S</keyword>
<feature type="compositionally biased region" description="Basic and acidic residues" evidence="8">
    <location>
        <begin position="668"/>
        <end position="679"/>
    </location>
</feature>
<evidence type="ECO:0000256" key="5">
    <source>
        <dbReference type="ARBA" id="ARBA00023014"/>
    </source>
</evidence>
<reference evidence="9" key="1">
    <citation type="journal article" date="2015" name="PLoS ONE">
        <title>Comprehensive Evaluation of Toxoplasma gondii VEG and Neospora caninum LIV Genomes with Tachyzoite Stage Transcriptome and Proteome Defines Novel Transcript Features.</title>
        <authorList>
            <person name="Ramaprasad A."/>
            <person name="Mourier T."/>
            <person name="Naeem R."/>
            <person name="Malas T.B."/>
            <person name="Moussa E."/>
            <person name="Panigrahi A."/>
            <person name="Vermont S.J."/>
            <person name="Otto T.D."/>
            <person name="Wastling J."/>
            <person name="Pain A."/>
        </authorList>
    </citation>
    <scope>NUCLEOTIDE SEQUENCE</scope>
    <source>
        <strain evidence="9">Liverpool</strain>
    </source>
</reference>
<feature type="region of interest" description="Disordered" evidence="8">
    <location>
        <begin position="229"/>
        <end position="256"/>
    </location>
</feature>
<dbReference type="GO" id="GO:0050992">
    <property type="term" value="P:dimethylallyl diphosphate biosynthetic process"/>
    <property type="evidence" value="ECO:0007669"/>
    <property type="project" value="InterPro"/>
</dbReference>
<evidence type="ECO:0000256" key="2">
    <source>
        <dbReference type="ARBA" id="ARBA00022485"/>
    </source>
</evidence>
<evidence type="ECO:0000256" key="3">
    <source>
        <dbReference type="ARBA" id="ARBA00022723"/>
    </source>
</evidence>
<dbReference type="PANTHER" id="PTHR30426">
    <property type="entry name" value="4-HYDROXY-3-METHYLBUT-2-ENYL DIPHOSPHATE REDUCTASE"/>
    <property type="match status" value="1"/>
</dbReference>
<evidence type="ECO:0000256" key="7">
    <source>
        <dbReference type="ARBA" id="ARBA00047177"/>
    </source>
</evidence>
<organism evidence="9">
    <name type="scientific">Neospora caninum (strain Liverpool)</name>
    <dbReference type="NCBI Taxonomy" id="572307"/>
    <lineage>
        <taxon>Eukaryota</taxon>
        <taxon>Sar</taxon>
        <taxon>Alveolata</taxon>
        <taxon>Apicomplexa</taxon>
        <taxon>Conoidasida</taxon>
        <taxon>Coccidia</taxon>
        <taxon>Eucoccidiorida</taxon>
        <taxon>Eimeriorina</taxon>
        <taxon>Sarcocystidae</taxon>
        <taxon>Neospora</taxon>
    </lineage>
</organism>
<dbReference type="EC" id="1.17.7.4" evidence="7"/>
<dbReference type="Pfam" id="PF02401">
    <property type="entry name" value="LYTB"/>
    <property type="match status" value="1"/>
</dbReference>
<accession>A0A0F7UKZ2</accession>
<feature type="compositionally biased region" description="Polar residues" evidence="8">
    <location>
        <begin position="176"/>
        <end position="185"/>
    </location>
</feature>
<dbReference type="CDD" id="cd13944">
    <property type="entry name" value="lytB_ispH"/>
    <property type="match status" value="1"/>
</dbReference>
<dbReference type="InterPro" id="IPR003451">
    <property type="entry name" value="LytB/IspH"/>
</dbReference>
<comment type="cofactor">
    <cofactor evidence="1">
        <name>[4Fe-4S] cluster</name>
        <dbReference type="ChEBI" id="CHEBI:49883"/>
    </cofactor>
</comment>
<dbReference type="Gene3D" id="3.40.1010.20">
    <property type="entry name" value="4-hydroxy-3-methylbut-2-enyl diphosphate reductase, catalytic domain"/>
    <property type="match status" value="2"/>
</dbReference>
<proteinExistence type="inferred from homology"/>
<feature type="region of interest" description="Disordered" evidence="8">
    <location>
        <begin position="333"/>
        <end position="357"/>
    </location>
</feature>
<keyword evidence="3" id="KW-0479">Metal-binding</keyword>
<evidence type="ECO:0000256" key="6">
    <source>
        <dbReference type="ARBA" id="ARBA00046335"/>
    </source>
</evidence>
<feature type="compositionally biased region" description="Low complexity" evidence="8">
    <location>
        <begin position="229"/>
        <end position="250"/>
    </location>
</feature>
<dbReference type="GO" id="GO:0051745">
    <property type="term" value="F:4-hydroxy-3-methylbut-2-enyl diphosphate reductase activity"/>
    <property type="evidence" value="ECO:0007669"/>
    <property type="project" value="UniProtKB-EC"/>
</dbReference>
<dbReference type="Gene3D" id="3.40.50.11270">
    <property type="match status" value="1"/>
</dbReference>
<sequence length="692" mass="74106">MTVRETMQGYVQQGGGKGTGKKRCVSCKVVTRCVAESSPVFFCHSEFPLSEQNGVPSPLYSWLSSISVCDFLPQASASSRISSRCREATQPRQRRRMPFFPPSSFSPLPPSSVFHPFSSRPPSFLSSTPVSSFSSRASPSPSRLLMSLLALVLFLFAQETRLGPLGSEAVLHPSSRRGQPSSTLDTHPVRRPFLSRGLPSFSLASPGHAFPFAALISSSSFTSRLSPSSPSLSTPALSSPSAAPSTPQPSGLLKSREIWRGRRSPARLSPLGFTFSPSTSLFPVSPSSSLSPASPSSTGTLASSACSACSLSSPSLRGVSLSPAFDSSLRPSSRSALFSESPSPSCAPSGPHEADEQQDISLLLSKPRGFCAGVSRAIGIVEEALRIWGPPVYVKHSIVHNEVVCDAMRKKGAIFVEEISDIPHGAVAVFSAHGVSPAVRAEAEARQLQVVDATCPLVTKVHVYVKQKAEQGYHIILIGHKDHVEVMGTKGEAPDAVTVVETVEDVEKLAFPASQKLFYATQTTLSLDDCGAIRQALINKYPKIESIPSGSICYATTNRQTALQRLAPETDLTIVVGSQASSNAKRLVETAQRRGTTAYLVNDPSAIDPRWLENVTRISLTSSASTPEATTAAVVRRLQELGVARVSEHEGILEKVPQWKFPKNLQEAGRKKVQEESRHSARGQEGPIARDA</sequence>
<comment type="similarity">
    <text evidence="6">Belongs to the IspH family.</text>
</comment>
<dbReference type="GO" id="GO:0051539">
    <property type="term" value="F:4 iron, 4 sulfur cluster binding"/>
    <property type="evidence" value="ECO:0007669"/>
    <property type="project" value="UniProtKB-KW"/>
</dbReference>
<keyword evidence="4" id="KW-0408">Iron</keyword>
<dbReference type="GO" id="GO:0019288">
    <property type="term" value="P:isopentenyl diphosphate biosynthetic process, methylerythritol 4-phosphate pathway"/>
    <property type="evidence" value="ECO:0007669"/>
    <property type="project" value="InterPro"/>
</dbReference>
<protein>
    <recommendedName>
        <fullName evidence="7">4-hydroxy-3-methylbut-2-enyl diphosphate reductase</fullName>
        <ecNumber evidence="7">1.17.7.4</ecNumber>
    </recommendedName>
</protein>
<dbReference type="PANTHER" id="PTHR30426:SF0">
    <property type="entry name" value="4-HYDROXY-3-METHYLBUT-2-ENYL DIPHOSPHATE REDUCTASE"/>
    <property type="match status" value="1"/>
</dbReference>
<keyword evidence="5" id="KW-0411">Iron-sulfur</keyword>
<dbReference type="AlphaFoldDB" id="A0A0F7UKZ2"/>
<dbReference type="GO" id="GO:0046872">
    <property type="term" value="F:metal ion binding"/>
    <property type="evidence" value="ECO:0007669"/>
    <property type="project" value="UniProtKB-KW"/>
</dbReference>
<feature type="compositionally biased region" description="Polar residues" evidence="8">
    <location>
        <begin position="333"/>
        <end position="346"/>
    </location>
</feature>
<dbReference type="EMBL" id="LN714485">
    <property type="protein sequence ID" value="CEL68842.1"/>
    <property type="molecule type" value="Genomic_DNA"/>
</dbReference>
<evidence type="ECO:0000256" key="8">
    <source>
        <dbReference type="SAM" id="MobiDB-lite"/>
    </source>
</evidence>
<dbReference type="NCBIfam" id="TIGR00216">
    <property type="entry name" value="ispH_lytB"/>
    <property type="match status" value="1"/>
</dbReference>
<evidence type="ECO:0000313" key="9">
    <source>
        <dbReference type="EMBL" id="CEL68842.1"/>
    </source>
</evidence>
<gene>
    <name evidence="9" type="ORF">BN1204_045740</name>
</gene>
<feature type="region of interest" description="Disordered" evidence="8">
    <location>
        <begin position="168"/>
        <end position="190"/>
    </location>
</feature>
<evidence type="ECO:0000256" key="4">
    <source>
        <dbReference type="ARBA" id="ARBA00023004"/>
    </source>
</evidence>